<evidence type="ECO:0000256" key="6">
    <source>
        <dbReference type="ARBA" id="ARBA00022989"/>
    </source>
</evidence>
<dbReference type="InterPro" id="IPR002523">
    <property type="entry name" value="MgTranspt_CorA/ZnTranspt_ZntB"/>
</dbReference>
<dbReference type="EMBL" id="JAJVCN010000001">
    <property type="protein sequence ID" value="MCE7004556.1"/>
    <property type="molecule type" value="Genomic_DNA"/>
</dbReference>
<dbReference type="Pfam" id="PF01544">
    <property type="entry name" value="CorA"/>
    <property type="match status" value="1"/>
</dbReference>
<comment type="similarity">
    <text evidence="2">Belongs to the CorA metal ion transporter (MIT) (TC 1.A.35) family.</text>
</comment>
<keyword evidence="6 8" id="KW-1133">Transmembrane helix</keyword>
<keyword evidence="10" id="KW-1185">Reference proteome</keyword>
<accession>A0ABS8ZD02</accession>
<name>A0ABS8ZD02_9PSEU</name>
<feature type="transmembrane region" description="Helical" evidence="8">
    <location>
        <begin position="291"/>
        <end position="310"/>
    </location>
</feature>
<dbReference type="PANTHER" id="PTHR46494:SF1">
    <property type="entry name" value="CORA FAMILY METAL ION TRANSPORTER (EUROFUNG)"/>
    <property type="match status" value="1"/>
</dbReference>
<dbReference type="Gene3D" id="1.20.58.340">
    <property type="entry name" value="Magnesium transport protein CorA, transmembrane region"/>
    <property type="match status" value="2"/>
</dbReference>
<dbReference type="InterPro" id="IPR045863">
    <property type="entry name" value="CorA_TM1_TM2"/>
</dbReference>
<evidence type="ECO:0000313" key="10">
    <source>
        <dbReference type="Proteomes" id="UP001521150"/>
    </source>
</evidence>
<dbReference type="PANTHER" id="PTHR46494">
    <property type="entry name" value="CORA FAMILY METAL ION TRANSPORTER (EUROFUNG)"/>
    <property type="match status" value="1"/>
</dbReference>
<evidence type="ECO:0000256" key="8">
    <source>
        <dbReference type="SAM" id="Phobius"/>
    </source>
</evidence>
<proteinExistence type="inferred from homology"/>
<reference evidence="9 10" key="1">
    <citation type="submission" date="2021-12" db="EMBL/GenBank/DDBJ databases">
        <title>Genome sequence of Kibdelosporangium philippinense ATCC 49844.</title>
        <authorList>
            <person name="Fedorov E.A."/>
            <person name="Omeragic M."/>
            <person name="Shalygina K.F."/>
            <person name="Maclea K.S."/>
        </authorList>
    </citation>
    <scope>NUCLEOTIDE SEQUENCE [LARGE SCALE GENOMIC DNA]</scope>
    <source>
        <strain evidence="9 10">ATCC 49844</strain>
    </source>
</reference>
<evidence type="ECO:0000256" key="4">
    <source>
        <dbReference type="ARBA" id="ARBA00022475"/>
    </source>
</evidence>
<dbReference type="SUPFAM" id="SSF143865">
    <property type="entry name" value="CorA soluble domain-like"/>
    <property type="match status" value="1"/>
</dbReference>
<evidence type="ECO:0000256" key="7">
    <source>
        <dbReference type="ARBA" id="ARBA00023136"/>
    </source>
</evidence>
<evidence type="ECO:0000256" key="5">
    <source>
        <dbReference type="ARBA" id="ARBA00022692"/>
    </source>
</evidence>
<dbReference type="RefSeq" id="WP_233726053.1">
    <property type="nucleotide sequence ID" value="NZ_JAJVCN010000001.1"/>
</dbReference>
<keyword evidence="4" id="KW-1003">Cell membrane</keyword>
<comment type="caution">
    <text evidence="9">The sequence shown here is derived from an EMBL/GenBank/DDBJ whole genome shotgun (WGS) entry which is preliminary data.</text>
</comment>
<organism evidence="9 10">
    <name type="scientific">Kibdelosporangium philippinense</name>
    <dbReference type="NCBI Taxonomy" id="211113"/>
    <lineage>
        <taxon>Bacteria</taxon>
        <taxon>Bacillati</taxon>
        <taxon>Actinomycetota</taxon>
        <taxon>Actinomycetes</taxon>
        <taxon>Pseudonocardiales</taxon>
        <taxon>Pseudonocardiaceae</taxon>
        <taxon>Kibdelosporangium</taxon>
    </lineage>
</organism>
<keyword evidence="5 8" id="KW-0812">Transmembrane</keyword>
<dbReference type="CDD" id="cd12830">
    <property type="entry name" value="MtCorA-like"/>
    <property type="match status" value="1"/>
</dbReference>
<sequence>MPSGESAAPQRKPVPVSAYVVDCAVYVNGARLPGRWSHGDAIAEVRKRGEGFVWIGLYKPQAEQLQDIAETYGLPEPAVEAAARAHQRPKLDRYDDSLFMVLKTVHYVAHESPDRANEIVETGEIMAFLGPDFIVTVRHGDHSGLRGLRRELEAMPQRLRFGPSVVLHAVADRVVDDYLDVSELFEHDIEEAESVVFGPRNPAGAEQMYLLKREVLELRRSTAPLSSPLRRLADGDLGLVPREVRSYFRDVDDHLAVVIDRVTRADELLNSLVNATLAKITLQQNNDMRKITAWAAVIAIPTMAVGVYGMNFTVMPELGWKYGYPIALGVIVLACLVVYRILRRNKWLGSGRTVIWVVLLVLAWLTLIVVQISLGLGRAP</sequence>
<dbReference type="SUPFAM" id="SSF144083">
    <property type="entry name" value="Magnesium transport protein CorA, transmembrane region"/>
    <property type="match status" value="1"/>
</dbReference>
<feature type="transmembrane region" description="Helical" evidence="8">
    <location>
        <begin position="322"/>
        <end position="342"/>
    </location>
</feature>
<evidence type="ECO:0000256" key="3">
    <source>
        <dbReference type="ARBA" id="ARBA00022448"/>
    </source>
</evidence>
<comment type="subcellular location">
    <subcellularLocation>
        <location evidence="1">Cell membrane</location>
        <topology evidence="1">Multi-pass membrane protein</topology>
    </subcellularLocation>
</comment>
<evidence type="ECO:0000313" key="9">
    <source>
        <dbReference type="EMBL" id="MCE7004556.1"/>
    </source>
</evidence>
<feature type="transmembrane region" description="Helical" evidence="8">
    <location>
        <begin position="354"/>
        <end position="374"/>
    </location>
</feature>
<keyword evidence="3" id="KW-0813">Transport</keyword>
<protein>
    <submittedName>
        <fullName evidence="9">Magnesium and cobalt transport protein CorA</fullName>
    </submittedName>
</protein>
<keyword evidence="7 8" id="KW-0472">Membrane</keyword>
<dbReference type="InterPro" id="IPR045861">
    <property type="entry name" value="CorA_cytoplasmic_dom"/>
</dbReference>
<dbReference type="Proteomes" id="UP001521150">
    <property type="component" value="Unassembled WGS sequence"/>
</dbReference>
<evidence type="ECO:0000256" key="2">
    <source>
        <dbReference type="ARBA" id="ARBA00009765"/>
    </source>
</evidence>
<evidence type="ECO:0000256" key="1">
    <source>
        <dbReference type="ARBA" id="ARBA00004651"/>
    </source>
</evidence>
<gene>
    <name evidence="9" type="ORF">LWC34_17230</name>
</gene>
<dbReference type="Gene3D" id="3.30.460.20">
    <property type="entry name" value="CorA soluble domain-like"/>
    <property type="match status" value="1"/>
</dbReference>